<dbReference type="InterPro" id="IPR002048">
    <property type="entry name" value="EF_hand_dom"/>
</dbReference>
<evidence type="ECO:0000256" key="2">
    <source>
        <dbReference type="SAM" id="SignalP"/>
    </source>
</evidence>
<sequence length="450" mass="51954">MIKKEMLPLRLLLLGCFSIKVMTVSLDDDPSLWPGHLKPFGSEQKSANVETIDHWPSPQDFFEDYNDNSRPVLFKGLAKKSPAFTLWDDEYLKNHPGADKSLVFVEKQKKENRTLGGTEISLKQFIETYQKEEIYMVNGCPKIIRKDVLIPPPLRCEETRRYLLDAVTWFSSGGTQSVIHHDDLDNINCLFRGQKELVFVSYDKYGDFLPLDQGGYSSIDVDKVNFTAFPQVRKVQEYVRASMEAGDCLFIPYKWIHQVNSIANEKKQNVAVNIWFKHTRGHKPKTCKLSPEDATIDKYYFSELEKTQASIDGREPPKETPIEKYEAFLDETKKLRMKFSTFVKLYYMSEILDDEVREFAEENSEELNKVLKKIFDALDYTDNGSVNHADFEQAIVDGKEKEQHQKILEAETLVEDFFKNSVDDQTNGVTRDAEDESDGEEVNKRPTGEL</sequence>
<dbReference type="InterPro" id="IPR003347">
    <property type="entry name" value="JmjC_dom"/>
</dbReference>
<dbReference type="Proteomes" id="UP000594262">
    <property type="component" value="Unplaced"/>
</dbReference>
<accession>A0A7M5UMB8</accession>
<feature type="chain" id="PRO_5029917951" evidence="2">
    <location>
        <begin position="24"/>
        <end position="450"/>
    </location>
</feature>
<dbReference type="PROSITE" id="PS51184">
    <property type="entry name" value="JMJC"/>
    <property type="match status" value="1"/>
</dbReference>
<dbReference type="GO" id="GO:0005509">
    <property type="term" value="F:calcium ion binding"/>
    <property type="evidence" value="ECO:0007669"/>
    <property type="project" value="InterPro"/>
</dbReference>
<feature type="domain" description="EF-hand" evidence="3">
    <location>
        <begin position="366"/>
        <end position="401"/>
    </location>
</feature>
<dbReference type="PROSITE" id="PS50222">
    <property type="entry name" value="EF_HAND_2"/>
    <property type="match status" value="1"/>
</dbReference>
<dbReference type="PANTHER" id="PTHR12461">
    <property type="entry name" value="HYPOXIA-INDUCIBLE FACTOR 1 ALPHA INHIBITOR-RELATED"/>
    <property type="match status" value="1"/>
</dbReference>
<dbReference type="PANTHER" id="PTHR12461:SF18">
    <property type="entry name" value="JMJC DOMAIN-CONTAINING PROTEIN"/>
    <property type="match status" value="1"/>
</dbReference>
<dbReference type="AlphaFoldDB" id="A0A7M5UMB8"/>
<dbReference type="OrthoDB" id="415358at2759"/>
<proteinExistence type="predicted"/>
<feature type="compositionally biased region" description="Basic and acidic residues" evidence="1">
    <location>
        <begin position="441"/>
        <end position="450"/>
    </location>
</feature>
<name>A0A7M5UMB8_9CNID</name>
<evidence type="ECO:0000313" key="5">
    <source>
        <dbReference type="EnsemblMetazoa" id="CLYHEMP002790.1"/>
    </source>
</evidence>
<evidence type="ECO:0000256" key="1">
    <source>
        <dbReference type="SAM" id="MobiDB-lite"/>
    </source>
</evidence>
<keyword evidence="6" id="KW-1185">Reference proteome</keyword>
<feature type="region of interest" description="Disordered" evidence="1">
    <location>
        <begin position="419"/>
        <end position="450"/>
    </location>
</feature>
<protein>
    <submittedName>
        <fullName evidence="5">Uncharacterized protein</fullName>
    </submittedName>
</protein>
<keyword evidence="2" id="KW-0732">Signal</keyword>
<evidence type="ECO:0000259" key="4">
    <source>
        <dbReference type="PROSITE" id="PS51184"/>
    </source>
</evidence>
<organism evidence="5 6">
    <name type="scientific">Clytia hemisphaerica</name>
    <dbReference type="NCBI Taxonomy" id="252671"/>
    <lineage>
        <taxon>Eukaryota</taxon>
        <taxon>Metazoa</taxon>
        <taxon>Cnidaria</taxon>
        <taxon>Hydrozoa</taxon>
        <taxon>Hydroidolina</taxon>
        <taxon>Leptothecata</taxon>
        <taxon>Obeliida</taxon>
        <taxon>Clytiidae</taxon>
        <taxon>Clytia</taxon>
    </lineage>
</organism>
<dbReference type="Pfam" id="PF13621">
    <property type="entry name" value="Cupin_8"/>
    <property type="match status" value="1"/>
</dbReference>
<dbReference type="InterPro" id="IPR041667">
    <property type="entry name" value="Cupin_8"/>
</dbReference>
<dbReference type="RefSeq" id="XP_066930372.1">
    <property type="nucleotide sequence ID" value="XM_067074271.1"/>
</dbReference>
<dbReference type="GeneID" id="136817927"/>
<reference evidence="5" key="1">
    <citation type="submission" date="2021-01" db="UniProtKB">
        <authorList>
            <consortium name="EnsemblMetazoa"/>
        </authorList>
    </citation>
    <scope>IDENTIFICATION</scope>
</reference>
<dbReference type="SUPFAM" id="SSF51197">
    <property type="entry name" value="Clavaminate synthase-like"/>
    <property type="match status" value="1"/>
</dbReference>
<evidence type="ECO:0000259" key="3">
    <source>
        <dbReference type="PROSITE" id="PS50222"/>
    </source>
</evidence>
<feature type="domain" description="JmjC" evidence="4">
    <location>
        <begin position="129"/>
        <end position="293"/>
    </location>
</feature>
<dbReference type="EnsemblMetazoa" id="CLYHEMT002790.1">
    <property type="protein sequence ID" value="CLYHEMP002790.1"/>
    <property type="gene ID" value="CLYHEMG002790"/>
</dbReference>
<evidence type="ECO:0000313" key="6">
    <source>
        <dbReference type="Proteomes" id="UP000594262"/>
    </source>
</evidence>
<dbReference type="Gene3D" id="2.60.120.650">
    <property type="entry name" value="Cupin"/>
    <property type="match status" value="1"/>
</dbReference>
<feature type="signal peptide" evidence="2">
    <location>
        <begin position="1"/>
        <end position="23"/>
    </location>
</feature>